<gene>
    <name evidence="2" type="ORF">D1Z90_19900</name>
</gene>
<comment type="caution">
    <text evidence="2">The sequence shown here is derived from an EMBL/GenBank/DDBJ whole genome shotgun (WGS) entry which is preliminary data.</text>
</comment>
<reference evidence="2 3" key="2">
    <citation type="submission" date="2019-01" db="EMBL/GenBank/DDBJ databases">
        <title>Motilimonas pumilus sp. nov., isolated from the gut of sea cucumber (Apostichopus japonicus).</title>
        <authorList>
            <person name="Wang F.-Q."/>
            <person name="Ren L.-H."/>
            <person name="Lin Y.-W."/>
            <person name="Sun G.-H."/>
            <person name="Du Z.-J."/>
            <person name="Zhao J.-X."/>
            <person name="Liu X.-J."/>
            <person name="Liu L.-J."/>
        </authorList>
    </citation>
    <scope>NUCLEOTIDE SEQUENCE [LARGE SCALE GENOMIC DNA]</scope>
    <source>
        <strain evidence="2 3">PLHSC7-2</strain>
    </source>
</reference>
<feature type="domain" description="LHH" evidence="1">
    <location>
        <begin position="51"/>
        <end position="133"/>
    </location>
</feature>
<accession>A0A418Y9G0</accession>
<proteinExistence type="predicted"/>
<protein>
    <recommendedName>
        <fullName evidence="1">LHH domain-containing protein</fullName>
    </recommendedName>
</protein>
<keyword evidence="3" id="KW-1185">Reference proteome</keyword>
<dbReference type="Proteomes" id="UP000283255">
    <property type="component" value="Unassembled WGS sequence"/>
</dbReference>
<dbReference type="Pfam" id="PF14411">
    <property type="entry name" value="LHH"/>
    <property type="match status" value="1"/>
</dbReference>
<evidence type="ECO:0000259" key="1">
    <source>
        <dbReference type="Pfam" id="PF14411"/>
    </source>
</evidence>
<dbReference type="InterPro" id="IPR026834">
    <property type="entry name" value="LHH"/>
</dbReference>
<dbReference type="AlphaFoldDB" id="A0A418Y9G0"/>
<evidence type="ECO:0000313" key="2">
    <source>
        <dbReference type="EMBL" id="RJG37253.1"/>
    </source>
</evidence>
<sequence length="139" mass="15346">MLKLRPTITSLVAVFGALFFVVMTTTPSAATSTLNLRCSTKLKTGKLIGITNAEAAAKGLPPQLPDGNFVTLHHFGKKSPEPLVEASTKYHGVGKPGQDILHIQYGRSKLHPILQPDRNKFNVDTDEYWKWRVNYQGSN</sequence>
<name>A0A418Y9G0_9GAMM</name>
<evidence type="ECO:0000313" key="3">
    <source>
        <dbReference type="Proteomes" id="UP000283255"/>
    </source>
</evidence>
<dbReference type="OrthoDB" id="9790727at2"/>
<organism evidence="2 3">
    <name type="scientific">Motilimonas pumila</name>
    <dbReference type="NCBI Taxonomy" id="2303987"/>
    <lineage>
        <taxon>Bacteria</taxon>
        <taxon>Pseudomonadati</taxon>
        <taxon>Pseudomonadota</taxon>
        <taxon>Gammaproteobacteria</taxon>
        <taxon>Alteromonadales</taxon>
        <taxon>Alteromonadales genera incertae sedis</taxon>
        <taxon>Motilimonas</taxon>
    </lineage>
</organism>
<reference evidence="2 3" key="1">
    <citation type="submission" date="2018-09" db="EMBL/GenBank/DDBJ databases">
        <authorList>
            <person name="Wang F."/>
        </authorList>
    </citation>
    <scope>NUCLEOTIDE SEQUENCE [LARGE SCALE GENOMIC DNA]</scope>
    <source>
        <strain evidence="2 3">PLHSC7-2</strain>
    </source>
</reference>
<dbReference type="EMBL" id="QZCH01000053">
    <property type="protein sequence ID" value="RJG37253.1"/>
    <property type="molecule type" value="Genomic_DNA"/>
</dbReference>